<dbReference type="PANTHER" id="PTHR40056:SF1">
    <property type="entry name" value="DUF1836 DOMAIN-CONTAINING PROTEIN"/>
    <property type="match status" value="1"/>
</dbReference>
<feature type="transmembrane region" description="Helical" evidence="1">
    <location>
        <begin position="75"/>
        <end position="93"/>
    </location>
</feature>
<dbReference type="InterPro" id="IPR014975">
    <property type="entry name" value="DUF1836"/>
</dbReference>
<evidence type="ECO:0000313" key="2">
    <source>
        <dbReference type="EMBL" id="SHK47536.1"/>
    </source>
</evidence>
<dbReference type="Pfam" id="PF08876">
    <property type="entry name" value="DUF1836"/>
    <property type="match status" value="1"/>
</dbReference>
<feature type="transmembrane region" description="Helical" evidence="1">
    <location>
        <begin position="139"/>
        <end position="157"/>
    </location>
</feature>
<accession>A0A1M6SSA7</accession>
<evidence type="ECO:0000256" key="1">
    <source>
        <dbReference type="SAM" id="Phobius"/>
    </source>
</evidence>
<keyword evidence="1" id="KW-0472">Membrane</keyword>
<sequence>MFTLEDIRNYHCPRWKDWPSIDLYMDQVISLIEENVSPFYEDLPAKAVTSTMINNYVKQKIIVPSKNKKYRREHLAYLYVLFLLKPVLSLTDISNGISFMQNNQTNEVSYNLFCDELEAALAMAFDEKEHSIERRPGDIIQTIALAFAYTLLARYYIASQKETVTNDAEK</sequence>
<proteinExistence type="predicted"/>
<name>A0A1M6SSA7_9FIRM</name>
<organism evidence="2 3">
    <name type="scientific">Anaerocolumna jejuensis DSM 15929</name>
    <dbReference type="NCBI Taxonomy" id="1121322"/>
    <lineage>
        <taxon>Bacteria</taxon>
        <taxon>Bacillati</taxon>
        <taxon>Bacillota</taxon>
        <taxon>Clostridia</taxon>
        <taxon>Lachnospirales</taxon>
        <taxon>Lachnospiraceae</taxon>
        <taxon>Anaerocolumna</taxon>
    </lineage>
</organism>
<dbReference type="OrthoDB" id="3191472at2"/>
<dbReference type="AlphaFoldDB" id="A0A1M6SSA7"/>
<keyword evidence="1" id="KW-0812">Transmembrane</keyword>
<dbReference type="RefSeq" id="WP_073276507.1">
    <property type="nucleotide sequence ID" value="NZ_FRAC01000012.1"/>
</dbReference>
<keyword evidence="1" id="KW-1133">Transmembrane helix</keyword>
<evidence type="ECO:0008006" key="4">
    <source>
        <dbReference type="Google" id="ProtNLM"/>
    </source>
</evidence>
<evidence type="ECO:0000313" key="3">
    <source>
        <dbReference type="Proteomes" id="UP000184386"/>
    </source>
</evidence>
<gene>
    <name evidence="2" type="ORF">SAMN02745136_02576</name>
</gene>
<dbReference type="PANTHER" id="PTHR40056">
    <property type="entry name" value="HYPOTHETICAL CYTOSOLIC PROTEIN"/>
    <property type="match status" value="1"/>
</dbReference>
<keyword evidence="3" id="KW-1185">Reference proteome</keyword>
<reference evidence="2 3" key="1">
    <citation type="submission" date="2016-11" db="EMBL/GenBank/DDBJ databases">
        <authorList>
            <person name="Jaros S."/>
            <person name="Januszkiewicz K."/>
            <person name="Wedrychowicz H."/>
        </authorList>
    </citation>
    <scope>NUCLEOTIDE SEQUENCE [LARGE SCALE GENOMIC DNA]</scope>
    <source>
        <strain evidence="2 3">DSM 15929</strain>
    </source>
</reference>
<dbReference type="Proteomes" id="UP000184386">
    <property type="component" value="Unassembled WGS sequence"/>
</dbReference>
<protein>
    <recommendedName>
        <fullName evidence="4">DUF1836 domain-containing protein</fullName>
    </recommendedName>
</protein>
<dbReference type="STRING" id="1121322.SAMN02745136_02576"/>
<dbReference type="EMBL" id="FRAC01000012">
    <property type="protein sequence ID" value="SHK47536.1"/>
    <property type="molecule type" value="Genomic_DNA"/>
</dbReference>